<organism evidence="1">
    <name type="scientific">Rhizophora mucronata</name>
    <name type="common">Asiatic mangrove</name>
    <dbReference type="NCBI Taxonomy" id="61149"/>
    <lineage>
        <taxon>Eukaryota</taxon>
        <taxon>Viridiplantae</taxon>
        <taxon>Streptophyta</taxon>
        <taxon>Embryophyta</taxon>
        <taxon>Tracheophyta</taxon>
        <taxon>Spermatophyta</taxon>
        <taxon>Magnoliopsida</taxon>
        <taxon>eudicotyledons</taxon>
        <taxon>Gunneridae</taxon>
        <taxon>Pentapetalae</taxon>
        <taxon>rosids</taxon>
        <taxon>fabids</taxon>
        <taxon>Malpighiales</taxon>
        <taxon>Rhizophoraceae</taxon>
        <taxon>Rhizophora</taxon>
    </lineage>
</organism>
<proteinExistence type="predicted"/>
<accession>A0A2P2IXE1</accession>
<name>A0A2P2IXE1_RHIMU</name>
<dbReference type="AlphaFoldDB" id="A0A2P2IXE1"/>
<sequence>MAVTFCSPSTDLFHNCFYSSFACFYRLLSLNVKLVFKLNVEDSFFGN</sequence>
<dbReference type="EMBL" id="GGEC01005398">
    <property type="protein sequence ID" value="MBW85881.1"/>
    <property type="molecule type" value="Transcribed_RNA"/>
</dbReference>
<evidence type="ECO:0000313" key="1">
    <source>
        <dbReference type="EMBL" id="MBW85881.1"/>
    </source>
</evidence>
<reference evidence="1" key="1">
    <citation type="submission" date="2018-02" db="EMBL/GenBank/DDBJ databases">
        <title>Rhizophora mucronata_Transcriptome.</title>
        <authorList>
            <person name="Meera S.P."/>
            <person name="Sreeshan A."/>
            <person name="Augustine A."/>
        </authorList>
    </citation>
    <scope>NUCLEOTIDE SEQUENCE</scope>
    <source>
        <tissue evidence="1">Leaf</tissue>
    </source>
</reference>
<protein>
    <submittedName>
        <fullName evidence="1">Uncharacterized protein</fullName>
    </submittedName>
</protein>